<keyword evidence="3" id="KW-0238">DNA-binding</keyword>
<gene>
    <name evidence="5" type="ORF">H5982_06160</name>
</gene>
<name>A0ABS2FQ77_9FIRM</name>
<evidence type="ECO:0000256" key="4">
    <source>
        <dbReference type="ARBA" id="ARBA00023163"/>
    </source>
</evidence>
<evidence type="ECO:0000256" key="1">
    <source>
        <dbReference type="ARBA" id="ARBA00011046"/>
    </source>
</evidence>
<dbReference type="Proteomes" id="UP000775500">
    <property type="component" value="Unassembled WGS sequence"/>
</dbReference>
<evidence type="ECO:0000256" key="3">
    <source>
        <dbReference type="ARBA" id="ARBA00023125"/>
    </source>
</evidence>
<sequence>MQLLSDAEFTIMEIIWNAEEPVGSYEIAKSTTLVASHIQYALRALLNKNLIRIVGEESNVRNRTRRVYKPSISKADYLVLVIRKYLDIFSDKEKQELSEKILEYQRSDCDA</sequence>
<dbReference type="InterPro" id="IPR036388">
    <property type="entry name" value="WH-like_DNA-bd_sf"/>
</dbReference>
<evidence type="ECO:0000256" key="2">
    <source>
        <dbReference type="ARBA" id="ARBA00023015"/>
    </source>
</evidence>
<organism evidence="5 6">
    <name type="scientific">Faecalicoccus acidiformans</name>
    <dbReference type="NCBI Taxonomy" id="915173"/>
    <lineage>
        <taxon>Bacteria</taxon>
        <taxon>Bacillati</taxon>
        <taxon>Bacillota</taxon>
        <taxon>Erysipelotrichia</taxon>
        <taxon>Erysipelotrichales</taxon>
        <taxon>Erysipelotrichaceae</taxon>
        <taxon>Faecalicoccus</taxon>
    </lineage>
</organism>
<dbReference type="EMBL" id="JACJLU010000006">
    <property type="protein sequence ID" value="MBM6831690.1"/>
    <property type="molecule type" value="Genomic_DNA"/>
</dbReference>
<protein>
    <submittedName>
        <fullName evidence="5">BlaI/MecI/CopY family transcriptional regulator</fullName>
    </submittedName>
</protein>
<evidence type="ECO:0000313" key="5">
    <source>
        <dbReference type="EMBL" id="MBM6831690.1"/>
    </source>
</evidence>
<dbReference type="RefSeq" id="WP_204685913.1">
    <property type="nucleotide sequence ID" value="NZ_CAWVLV010000011.1"/>
</dbReference>
<reference evidence="5 6" key="1">
    <citation type="journal article" date="2021" name="Sci. Rep.">
        <title>The distribution of antibiotic resistance genes in chicken gut microbiota commensals.</title>
        <authorList>
            <person name="Juricova H."/>
            <person name="Matiasovicova J."/>
            <person name="Kubasova T."/>
            <person name="Cejkova D."/>
            <person name="Rychlik I."/>
        </authorList>
    </citation>
    <scope>NUCLEOTIDE SEQUENCE [LARGE SCALE GENOMIC DNA]</scope>
    <source>
        <strain evidence="5 6">An423</strain>
    </source>
</reference>
<keyword evidence="4" id="KW-0804">Transcription</keyword>
<accession>A0ABS2FQ77</accession>
<comment type="similarity">
    <text evidence="1">Belongs to the BlaI transcriptional regulatory family.</text>
</comment>
<dbReference type="InterPro" id="IPR005650">
    <property type="entry name" value="BlaI_family"/>
</dbReference>
<dbReference type="InterPro" id="IPR036390">
    <property type="entry name" value="WH_DNA-bd_sf"/>
</dbReference>
<evidence type="ECO:0000313" key="6">
    <source>
        <dbReference type="Proteomes" id="UP000775500"/>
    </source>
</evidence>
<dbReference type="Pfam" id="PF03965">
    <property type="entry name" value="Penicillinase_R"/>
    <property type="match status" value="1"/>
</dbReference>
<keyword evidence="6" id="KW-1185">Reference proteome</keyword>
<dbReference type="Gene3D" id="1.10.10.10">
    <property type="entry name" value="Winged helix-like DNA-binding domain superfamily/Winged helix DNA-binding domain"/>
    <property type="match status" value="1"/>
</dbReference>
<dbReference type="SUPFAM" id="SSF46785">
    <property type="entry name" value="Winged helix' DNA-binding domain"/>
    <property type="match status" value="1"/>
</dbReference>
<keyword evidence="2" id="KW-0805">Transcription regulation</keyword>
<proteinExistence type="inferred from homology"/>
<comment type="caution">
    <text evidence="5">The sequence shown here is derived from an EMBL/GenBank/DDBJ whole genome shotgun (WGS) entry which is preliminary data.</text>
</comment>